<dbReference type="Pfam" id="PF01117">
    <property type="entry name" value="Aerolysin"/>
    <property type="match status" value="1"/>
</dbReference>
<sequence>MALPRFVVLRSDYNNKYLCYIEEDVEVYGFLQFTEEKVMSPYAKFEVVMAKSGKGLVNIRCCYNNKYWVRWSENHYWIVAGADETEEDKSKWSCTLFEPIYVDAKTIQFRHVRLGHYACLWTMGKGNIYDLCLFAGSNEQDRDQCDACTIIDWESLSFKNMYIVRNFLKILSGRSCRPRPSSRRPSPPTALGDETSKMELPRFVVLKSIYNSKYLQYVKEDVQMHGFLQFSGDEVVSPYAKYEVEMAKSGRGLVNIRCCYNNKYWVRRSQNPYWIVAEADEPEEDISKWSCTLFEPIKVDATTIRFRHVQLGHYTCLWRTGGVYDSCLFAGSNAPDGDQCDVCTIIDWESLLILPKHVAFKGDNGKYLCTRMIHRHRYLQFASNDIGDPTVGNEVFTTRDGSVRIKSIHFGKFWRASPSWIWADSDDPSSDKSDTLFWPIKVDNRVVALRNLGNNNFCKRLSTQGKTDCLSAAISTISKEARLEVVELVLSRAIYNVNYRLKDARIYNQSVLTMANGTAINGGKEPSSVEVKLQYTESRSKTWNASVSLKLGIKTSIQTGVPLIAEGKIEIGAEFTGEYQWGQTDESSTVVETVYTVTVPPMTMVKVSLLATKGSCDVPFSYSQRDTLINGQQITSTMDDGVYTAINCFNFKYENKLFKLEYPDESLISISGNPTTESSNAVEQSLIGAYLKPISVGPFGGHGGQEWDDGIYTTIRQLIITSGLLVDSIQIEYDENGSSKWSEKHGKSEGATKSVVKLDYPGEFLVSISGHYSQVSGLLVIRSLKIESNKRTYGPFGVEGGEYFKFPSTSSKIRGFHGRSGLWLDSFGAYFKPISVGPFGGLGGQEWDDGIYTTIRQLIINYGSEVDSIQIEYDENGSSKWSEKHGGKSERGTESVVELDYPGEFLVSISGHYGKAPREFLVSGKVTKLLVIRSLKIESNERTYGPFGVEQGEYFKFPSTSSKIRGFHGRSGLFLDSIGAYVE</sequence>
<dbReference type="Pfam" id="PF07468">
    <property type="entry name" value="Agglutinin"/>
    <property type="match status" value="3"/>
</dbReference>
<dbReference type="SUPFAM" id="SSF56973">
    <property type="entry name" value="Aerolisin/ETX pore-forming domain"/>
    <property type="match status" value="1"/>
</dbReference>
<feature type="domain" description="Jacalin-type lectin" evidence="6">
    <location>
        <begin position="836"/>
        <end position="983"/>
    </location>
</feature>
<evidence type="ECO:0000256" key="3">
    <source>
        <dbReference type="ARBA" id="ARBA00022734"/>
    </source>
</evidence>
<evidence type="ECO:0000256" key="1">
    <source>
        <dbReference type="ARBA" id="ARBA00006568"/>
    </source>
</evidence>
<feature type="region of interest" description="Disordered" evidence="5">
    <location>
        <begin position="175"/>
        <end position="194"/>
    </location>
</feature>
<evidence type="ECO:0000256" key="4">
    <source>
        <dbReference type="ARBA" id="ARBA00023157"/>
    </source>
</evidence>
<organism evidence="7 8">
    <name type="scientific">Nyssa sinensis</name>
    <dbReference type="NCBI Taxonomy" id="561372"/>
    <lineage>
        <taxon>Eukaryota</taxon>
        <taxon>Viridiplantae</taxon>
        <taxon>Streptophyta</taxon>
        <taxon>Embryophyta</taxon>
        <taxon>Tracheophyta</taxon>
        <taxon>Spermatophyta</taxon>
        <taxon>Magnoliopsida</taxon>
        <taxon>eudicotyledons</taxon>
        <taxon>Gunneridae</taxon>
        <taxon>Pentapetalae</taxon>
        <taxon>asterids</taxon>
        <taxon>Cornales</taxon>
        <taxon>Nyssaceae</taxon>
        <taxon>Nyssa</taxon>
    </lineage>
</organism>
<dbReference type="FunFam" id="2.100.10.30:FF:000001">
    <property type="entry name" value="Jacalin-related lectin 33"/>
    <property type="match status" value="2"/>
</dbReference>
<dbReference type="Pfam" id="PF01419">
    <property type="entry name" value="Jacalin"/>
    <property type="match status" value="2"/>
</dbReference>
<evidence type="ECO:0000313" key="8">
    <source>
        <dbReference type="Proteomes" id="UP000325577"/>
    </source>
</evidence>
<dbReference type="Gene3D" id="2.170.15.10">
    <property type="entry name" value="Proaerolysin, chain A, domain 3"/>
    <property type="match status" value="1"/>
</dbReference>
<dbReference type="PANTHER" id="PTHR39244:SF5">
    <property type="entry name" value="NATTERIN-3-LIKE"/>
    <property type="match status" value="1"/>
</dbReference>
<dbReference type="InterPro" id="IPR033734">
    <property type="entry name" value="Jacalin-like_lectin_dom_plant"/>
</dbReference>
<reference evidence="7 8" key="1">
    <citation type="submission" date="2019-09" db="EMBL/GenBank/DDBJ databases">
        <title>A chromosome-level genome assembly of the Chinese tupelo Nyssa sinensis.</title>
        <authorList>
            <person name="Yang X."/>
            <person name="Kang M."/>
            <person name="Yang Y."/>
            <person name="Xiong H."/>
            <person name="Wang M."/>
            <person name="Zhang Z."/>
            <person name="Wang Z."/>
            <person name="Wu H."/>
            <person name="Ma T."/>
            <person name="Liu J."/>
            <person name="Xi Z."/>
        </authorList>
    </citation>
    <scope>NUCLEOTIDE SEQUENCE [LARGE SCALE GENOMIC DNA]</scope>
    <source>
        <strain evidence="7">J267</strain>
        <tissue evidence="7">Leaf</tissue>
    </source>
</reference>
<dbReference type="SUPFAM" id="SSF51101">
    <property type="entry name" value="Mannose-binding lectins"/>
    <property type="match status" value="2"/>
</dbReference>
<comment type="similarity">
    <text evidence="2">Belongs to the aerolysin family.</text>
</comment>
<dbReference type="InterPro" id="IPR008998">
    <property type="entry name" value="Agglutinin"/>
</dbReference>
<dbReference type="PROSITE" id="PS51752">
    <property type="entry name" value="JACALIN_LECTIN"/>
    <property type="match status" value="2"/>
</dbReference>
<dbReference type="InterPro" id="IPR001229">
    <property type="entry name" value="Jacalin-like_lectin_dom"/>
</dbReference>
<protein>
    <recommendedName>
        <fullName evidence="6">Jacalin-type lectin domain-containing protein</fullName>
    </recommendedName>
</protein>
<feature type="domain" description="Jacalin-type lectin" evidence="6">
    <location>
        <begin position="693"/>
        <end position="833"/>
    </location>
</feature>
<dbReference type="CDD" id="cd09612">
    <property type="entry name" value="Jacalin"/>
    <property type="match status" value="2"/>
</dbReference>
<comment type="similarity">
    <text evidence="1">Belongs to the jacalin lectin family.</text>
</comment>
<dbReference type="OrthoDB" id="1901752at2759"/>
<evidence type="ECO:0000313" key="7">
    <source>
        <dbReference type="EMBL" id="KAA8544869.1"/>
    </source>
</evidence>
<name>A0A5J5BPS2_9ASTE</name>
<dbReference type="CDD" id="cd00257">
    <property type="entry name" value="beta-trefoil_FSCN-like"/>
    <property type="match status" value="1"/>
</dbReference>
<dbReference type="CDD" id="cd20216">
    <property type="entry name" value="PFM_HFR-2-like"/>
    <property type="match status" value="1"/>
</dbReference>
<dbReference type="InterPro" id="IPR055267">
    <property type="entry name" value="Aerolysin-like_C"/>
</dbReference>
<evidence type="ECO:0000256" key="5">
    <source>
        <dbReference type="SAM" id="MobiDB-lite"/>
    </source>
</evidence>
<dbReference type="AlphaFoldDB" id="A0A5J5BPS2"/>
<dbReference type="InterPro" id="IPR036242">
    <property type="entry name" value="Agglutinin_dom_sf"/>
</dbReference>
<dbReference type="Gene3D" id="2.100.10.30">
    <property type="entry name" value="Jacalin-like lectin domain"/>
    <property type="match status" value="2"/>
</dbReference>
<dbReference type="SMART" id="SM00915">
    <property type="entry name" value="Jacalin"/>
    <property type="match status" value="2"/>
</dbReference>
<evidence type="ECO:0000256" key="2">
    <source>
        <dbReference type="ARBA" id="ARBA00009831"/>
    </source>
</evidence>
<keyword evidence="4" id="KW-1015">Disulfide bond</keyword>
<dbReference type="PANTHER" id="PTHR39244">
    <property type="entry name" value="NATTERIN-4"/>
    <property type="match status" value="1"/>
</dbReference>
<accession>A0A5J5BPS2</accession>
<gene>
    <name evidence="7" type="ORF">F0562_019736</name>
</gene>
<dbReference type="EMBL" id="CM018033">
    <property type="protein sequence ID" value="KAA8544869.1"/>
    <property type="molecule type" value="Genomic_DNA"/>
</dbReference>
<proteinExistence type="inferred from homology"/>
<dbReference type="InterPro" id="IPR053237">
    <property type="entry name" value="Natterin_C"/>
</dbReference>
<evidence type="ECO:0000259" key="6">
    <source>
        <dbReference type="PROSITE" id="PS51752"/>
    </source>
</evidence>
<dbReference type="Proteomes" id="UP000325577">
    <property type="component" value="Linkage Group LG10"/>
</dbReference>
<keyword evidence="8" id="KW-1185">Reference proteome</keyword>
<keyword evidence="3" id="KW-0430">Lectin</keyword>
<dbReference type="GO" id="GO:0030246">
    <property type="term" value="F:carbohydrate binding"/>
    <property type="evidence" value="ECO:0007669"/>
    <property type="project" value="UniProtKB-KW"/>
</dbReference>
<dbReference type="SUPFAM" id="SSF50382">
    <property type="entry name" value="Agglutinin"/>
    <property type="match status" value="3"/>
</dbReference>
<dbReference type="Gene3D" id="2.80.10.50">
    <property type="match status" value="3"/>
</dbReference>
<dbReference type="SMART" id="SM00791">
    <property type="entry name" value="Agglutinin"/>
    <property type="match status" value="3"/>
</dbReference>
<dbReference type="InterPro" id="IPR036404">
    <property type="entry name" value="Jacalin-like_lectin_dom_sf"/>
</dbReference>